<organism evidence="6 7">
    <name type="scientific">Panicum virgatum</name>
    <name type="common">Blackwell switchgrass</name>
    <dbReference type="NCBI Taxonomy" id="38727"/>
    <lineage>
        <taxon>Eukaryota</taxon>
        <taxon>Viridiplantae</taxon>
        <taxon>Streptophyta</taxon>
        <taxon>Embryophyta</taxon>
        <taxon>Tracheophyta</taxon>
        <taxon>Spermatophyta</taxon>
        <taxon>Magnoliopsida</taxon>
        <taxon>Liliopsida</taxon>
        <taxon>Poales</taxon>
        <taxon>Poaceae</taxon>
        <taxon>PACMAD clade</taxon>
        <taxon>Panicoideae</taxon>
        <taxon>Panicodae</taxon>
        <taxon>Paniceae</taxon>
        <taxon>Panicinae</taxon>
        <taxon>Panicum</taxon>
        <taxon>Panicum sect. Hiantes</taxon>
    </lineage>
</organism>
<feature type="compositionally biased region" description="Basic and acidic residues" evidence="4">
    <location>
        <begin position="301"/>
        <end position="333"/>
    </location>
</feature>
<keyword evidence="5" id="KW-0732">Signal</keyword>
<feature type="repeat" description="WD" evidence="3">
    <location>
        <begin position="582"/>
        <end position="622"/>
    </location>
</feature>
<feature type="region of interest" description="Disordered" evidence="4">
    <location>
        <begin position="227"/>
        <end position="351"/>
    </location>
</feature>
<dbReference type="PANTHER" id="PTHR14221:SF35">
    <property type="entry name" value="OS12G0178633 PROTEIN"/>
    <property type="match status" value="1"/>
</dbReference>
<feature type="region of interest" description="Disordered" evidence="4">
    <location>
        <begin position="117"/>
        <end position="148"/>
    </location>
</feature>
<accession>A0A8T0TYM6</accession>
<feature type="region of interest" description="Disordered" evidence="4">
    <location>
        <begin position="856"/>
        <end position="881"/>
    </location>
</feature>
<evidence type="ECO:0000256" key="3">
    <source>
        <dbReference type="PROSITE-ProRule" id="PRU00221"/>
    </source>
</evidence>
<dbReference type="FunFam" id="2.130.10.10:FF:001195">
    <property type="entry name" value="Transducin/WD40 repeat-like superfamily protein"/>
    <property type="match status" value="1"/>
</dbReference>
<dbReference type="SMART" id="SM00320">
    <property type="entry name" value="WD40"/>
    <property type="match status" value="6"/>
</dbReference>
<dbReference type="PANTHER" id="PTHR14221">
    <property type="entry name" value="WD REPEAT DOMAIN 44"/>
    <property type="match status" value="1"/>
</dbReference>
<dbReference type="Proteomes" id="UP000823388">
    <property type="component" value="Chromosome 3N"/>
</dbReference>
<evidence type="ECO:0000256" key="5">
    <source>
        <dbReference type="SAM" id="SignalP"/>
    </source>
</evidence>
<gene>
    <name evidence="6" type="ORF">PVAP13_3NG155980</name>
</gene>
<evidence type="ECO:0000256" key="4">
    <source>
        <dbReference type="SAM" id="MobiDB-lite"/>
    </source>
</evidence>
<evidence type="ECO:0000256" key="2">
    <source>
        <dbReference type="ARBA" id="ARBA00022737"/>
    </source>
</evidence>
<evidence type="ECO:0000256" key="1">
    <source>
        <dbReference type="ARBA" id="ARBA00022574"/>
    </source>
</evidence>
<feature type="region of interest" description="Disordered" evidence="4">
    <location>
        <begin position="428"/>
        <end position="461"/>
    </location>
</feature>
<dbReference type="InterPro" id="IPR001680">
    <property type="entry name" value="WD40_rpt"/>
</dbReference>
<protein>
    <recommendedName>
        <fullName evidence="8">WD repeat-containing protein 44</fullName>
    </recommendedName>
</protein>
<feature type="repeat" description="WD" evidence="3">
    <location>
        <begin position="622"/>
        <end position="656"/>
    </location>
</feature>
<dbReference type="EMBL" id="CM029042">
    <property type="protein sequence ID" value="KAG2615157.1"/>
    <property type="molecule type" value="Genomic_DNA"/>
</dbReference>
<dbReference type="SUPFAM" id="SSF50978">
    <property type="entry name" value="WD40 repeat-like"/>
    <property type="match status" value="1"/>
</dbReference>
<keyword evidence="2" id="KW-0677">Repeat</keyword>
<keyword evidence="7" id="KW-1185">Reference proteome</keyword>
<evidence type="ECO:0000313" key="6">
    <source>
        <dbReference type="EMBL" id="KAG2615157.1"/>
    </source>
</evidence>
<feature type="chain" id="PRO_5035746317" description="WD repeat-containing protein 44" evidence="5">
    <location>
        <begin position="22"/>
        <end position="919"/>
    </location>
</feature>
<feature type="region of interest" description="Disordered" evidence="4">
    <location>
        <begin position="373"/>
        <end position="399"/>
    </location>
</feature>
<dbReference type="InterPro" id="IPR020472">
    <property type="entry name" value="WD40_PAC1"/>
</dbReference>
<proteinExistence type="predicted"/>
<dbReference type="InterPro" id="IPR040324">
    <property type="entry name" value="WDR44/Dgr2"/>
</dbReference>
<dbReference type="PRINTS" id="PR00320">
    <property type="entry name" value="GPROTEINBRPT"/>
</dbReference>
<dbReference type="Pfam" id="PF00400">
    <property type="entry name" value="WD40"/>
    <property type="match status" value="4"/>
</dbReference>
<reference evidence="6" key="1">
    <citation type="submission" date="2020-05" db="EMBL/GenBank/DDBJ databases">
        <title>WGS assembly of Panicum virgatum.</title>
        <authorList>
            <person name="Lovell J.T."/>
            <person name="Jenkins J."/>
            <person name="Shu S."/>
            <person name="Juenger T.E."/>
            <person name="Schmutz J."/>
        </authorList>
    </citation>
    <scope>NUCLEOTIDE SEQUENCE</scope>
    <source>
        <strain evidence="6">AP13</strain>
    </source>
</reference>
<feature type="signal peptide" evidence="5">
    <location>
        <begin position="1"/>
        <end position="21"/>
    </location>
</feature>
<keyword evidence="1 3" id="KW-0853">WD repeat</keyword>
<comment type="caution">
    <text evidence="6">The sequence shown here is derived from an EMBL/GenBank/DDBJ whole genome shotgun (WGS) entry which is preliminary data.</text>
</comment>
<feature type="compositionally biased region" description="Acidic residues" evidence="4">
    <location>
        <begin position="125"/>
        <end position="138"/>
    </location>
</feature>
<dbReference type="Gene3D" id="2.130.10.10">
    <property type="entry name" value="YVTN repeat-like/Quinoprotein amine dehydrogenase"/>
    <property type="match status" value="2"/>
</dbReference>
<dbReference type="PROSITE" id="PS50294">
    <property type="entry name" value="WD_REPEATS_REGION"/>
    <property type="match status" value="3"/>
</dbReference>
<feature type="region of interest" description="Disordered" evidence="4">
    <location>
        <begin position="166"/>
        <end position="210"/>
    </location>
</feature>
<evidence type="ECO:0008006" key="8">
    <source>
        <dbReference type="Google" id="ProtNLM"/>
    </source>
</evidence>
<evidence type="ECO:0000313" key="7">
    <source>
        <dbReference type="Proteomes" id="UP000823388"/>
    </source>
</evidence>
<feature type="region of interest" description="Disordered" evidence="4">
    <location>
        <begin position="513"/>
        <end position="561"/>
    </location>
</feature>
<dbReference type="AlphaFoldDB" id="A0A8T0TYM6"/>
<name>A0A8T0TYM6_PANVG</name>
<dbReference type="InterPro" id="IPR036322">
    <property type="entry name" value="WD40_repeat_dom_sf"/>
</dbReference>
<feature type="repeat" description="WD" evidence="3">
    <location>
        <begin position="474"/>
        <end position="507"/>
    </location>
</feature>
<dbReference type="InterPro" id="IPR015943">
    <property type="entry name" value="WD40/YVTN_repeat-like_dom_sf"/>
</dbReference>
<dbReference type="PROSITE" id="PS50082">
    <property type="entry name" value="WD_REPEATS_2"/>
    <property type="match status" value="3"/>
</dbReference>
<sequence length="919" mass="98125">MHPFPLCTLLGLALSLPCNLSIHHHLNIANLSLSLSLALCSRGREERWNARRISHHQEHGVEMSGRGDGDKEAFFHCLDRVPSGLHLDADFPSDDDDDDDEDDVRVSFASAMGDQSFRKHQAAVLEEEEDDEDQEEAEDLSKYDMWMSDEPMSIQERRRRLHQGLGMASSRDLALRRHSMKKRPADVPRSMSRSVSRQLPPASPATPTASAPNAIVSTAAQAVAAALPPPPKKAITKRRSDSNLVVRDGASVSGKPPSQPLRRVRSLPARPDAGGGAPLEKPQAAASRELPVVPPPAGPADKGRKGDGDVSKGDGDGKKGDGDGKNQDSDKEAAVVVAATPKDIPSSTQSGVLGLEEFEKFIGNTPIMKLMRRGTSQHQQAPPTAGVPPKAEKAGSKKKGGWLKNIKSVAIGFIQDKDTTAKSGASTATAVPKSVSTNASAGAPPPASSSERLKVHQSGKSSKELTGLYMCQEIQAHEGSIWSIKFSADGRRLASAGEDSVVRVWRVVETNAPPSSLALDGSGKSGPLAPLPPAAADGSATPALAQMSKKSTKGKSGRDTLPEHLVIPDKVFALAEQPACVLEGHKDDVLDLTWSKSDQLLSSSMDKTVRLWDTASKACLKTFAHSDYVTCIQFNPVDDRFFISGSLDAKVRLWSIPDRQVVDWTDLNEMVTAASYTPDGQGAIIGSHKGSCRLYKTTGCKLSAEAQIDIQNKKRKAQAKKITGFQFAPGNPAEVLVTSADSQIRVFDNVTMVQKFRGFKNTSSQIAAAYTSDGRYAVCASEDSHVYLWRTTRVAAAPAIGIGMKPKTWCTIRSYENFYCKDVSAAVPWAHAPSPPGSPAAGSPQGIVCNEESCSVAAKPEGGDPAEPNKQQQGGASKGDSGGNAWGLVVVTASLGGEIRVYQNFGMPFRIKGQGNLFY</sequence>